<evidence type="ECO:0000256" key="1">
    <source>
        <dbReference type="ARBA" id="ARBA00004123"/>
    </source>
</evidence>
<evidence type="ECO:0000256" key="8">
    <source>
        <dbReference type="ARBA" id="ARBA00023242"/>
    </source>
</evidence>
<keyword evidence="4" id="KW-0690">Ribosome biogenesis</keyword>
<dbReference type="InterPro" id="IPR051879">
    <property type="entry name" value="C2H2-ZF_Maturation_Protein"/>
</dbReference>
<comment type="subunit">
    <text evidence="11">Associates with pre-60S ribosomal particles; released from the pre-60S particle very early in the cytoplasm.</text>
</comment>
<dbReference type="InterPro" id="IPR000690">
    <property type="entry name" value="Matrin/U1-C_Znf_C2H2"/>
</dbReference>
<evidence type="ECO:0000256" key="4">
    <source>
        <dbReference type="ARBA" id="ARBA00022517"/>
    </source>
</evidence>
<evidence type="ECO:0000256" key="7">
    <source>
        <dbReference type="ARBA" id="ARBA00022833"/>
    </source>
</evidence>
<evidence type="ECO:0000256" key="12">
    <source>
        <dbReference type="ARBA" id="ARBA00068297"/>
    </source>
</evidence>
<comment type="caution">
    <text evidence="15">The sequence shown here is derived from an EMBL/GenBank/DDBJ whole genome shotgun (WGS) entry which is preliminary data.</text>
</comment>
<evidence type="ECO:0000313" key="16">
    <source>
        <dbReference type="Proteomes" id="UP000031036"/>
    </source>
</evidence>
<gene>
    <name evidence="15" type="primary">Y56A3A.18</name>
    <name evidence="15" type="ORF">Tcan_14433</name>
</gene>
<dbReference type="EMBL" id="JPKZ01001397">
    <property type="protein sequence ID" value="KHN82173.1"/>
    <property type="molecule type" value="Genomic_DNA"/>
</dbReference>
<dbReference type="GO" id="GO:0003676">
    <property type="term" value="F:nucleic acid binding"/>
    <property type="evidence" value="ECO:0007669"/>
    <property type="project" value="InterPro"/>
</dbReference>
<dbReference type="SUPFAM" id="SSF57667">
    <property type="entry name" value="beta-beta-alpha zinc fingers"/>
    <property type="match status" value="1"/>
</dbReference>
<comment type="function">
    <text evidence="10">Involved in pre-60S ribosomal particles maturation by promoting the nuclear export of the 60S ribosome.</text>
</comment>
<dbReference type="InterPro" id="IPR013087">
    <property type="entry name" value="Znf_C2H2_type"/>
</dbReference>
<dbReference type="AlphaFoldDB" id="A0A0B2VKR7"/>
<organism evidence="15 16">
    <name type="scientific">Toxocara canis</name>
    <name type="common">Canine roundworm</name>
    <dbReference type="NCBI Taxonomy" id="6265"/>
    <lineage>
        <taxon>Eukaryota</taxon>
        <taxon>Metazoa</taxon>
        <taxon>Ecdysozoa</taxon>
        <taxon>Nematoda</taxon>
        <taxon>Chromadorea</taxon>
        <taxon>Rhabditida</taxon>
        <taxon>Spirurina</taxon>
        <taxon>Ascaridomorpha</taxon>
        <taxon>Ascaridoidea</taxon>
        <taxon>Toxocaridae</taxon>
        <taxon>Toxocara</taxon>
    </lineage>
</organism>
<feature type="compositionally biased region" description="Basic residues" evidence="13">
    <location>
        <begin position="1"/>
        <end position="16"/>
    </location>
</feature>
<evidence type="ECO:0000256" key="13">
    <source>
        <dbReference type="SAM" id="MobiDB-lite"/>
    </source>
</evidence>
<feature type="region of interest" description="Disordered" evidence="13">
    <location>
        <begin position="1"/>
        <end position="21"/>
    </location>
</feature>
<keyword evidence="3" id="KW-0963">Cytoplasm</keyword>
<dbReference type="GO" id="GO:0005634">
    <property type="term" value="C:nucleus"/>
    <property type="evidence" value="ECO:0007669"/>
    <property type="project" value="UniProtKB-SubCell"/>
</dbReference>
<accession>A0A0B2VKR7</accession>
<evidence type="ECO:0000256" key="6">
    <source>
        <dbReference type="ARBA" id="ARBA00022771"/>
    </source>
</evidence>
<dbReference type="GO" id="GO:0042254">
    <property type="term" value="P:ribosome biogenesis"/>
    <property type="evidence" value="ECO:0007669"/>
    <property type="project" value="UniProtKB-KW"/>
</dbReference>
<dbReference type="Pfam" id="PF12171">
    <property type="entry name" value="zf-C2H2_jaz"/>
    <property type="match status" value="1"/>
</dbReference>
<dbReference type="SMART" id="SM00451">
    <property type="entry name" value="ZnF_U1"/>
    <property type="match status" value="1"/>
</dbReference>
<evidence type="ECO:0000256" key="11">
    <source>
        <dbReference type="ARBA" id="ARBA00065398"/>
    </source>
</evidence>
<dbReference type="InterPro" id="IPR022755">
    <property type="entry name" value="Znf_C2H2_jaz"/>
</dbReference>
<evidence type="ECO:0000256" key="10">
    <source>
        <dbReference type="ARBA" id="ARBA00057732"/>
    </source>
</evidence>
<dbReference type="InterPro" id="IPR003604">
    <property type="entry name" value="Matrin/U1-like-C_Znf_C2H2"/>
</dbReference>
<comment type="subcellular location">
    <subcellularLocation>
        <location evidence="2">Cytoplasm</location>
    </subcellularLocation>
    <subcellularLocation>
        <location evidence="1">Nucleus</location>
    </subcellularLocation>
</comment>
<protein>
    <recommendedName>
        <fullName evidence="12">Zinc finger protein 593 homolog</fullName>
    </recommendedName>
</protein>
<dbReference type="OMA" id="RKMETQP"/>
<sequence length="105" mass="12050">MPKKHTTSNKTRKRKGKDMDQIAEDLKPEKAVKLLNQEIDYDLPGDGQFYCIECDRYLVDEATMTKHRASKRHRQRVKSLQDVPYSQKEAEAAAGLGVYNPNSPK</sequence>
<comment type="similarity">
    <text evidence="9">Belongs to the ZNF593/BUD20 C2H2-type zinc-finger protein family.</text>
</comment>
<evidence type="ECO:0000313" key="15">
    <source>
        <dbReference type="EMBL" id="KHN82173.1"/>
    </source>
</evidence>
<reference evidence="15 16" key="1">
    <citation type="submission" date="2014-11" db="EMBL/GenBank/DDBJ databases">
        <title>Genetic blueprint of the zoonotic pathogen Toxocara canis.</title>
        <authorList>
            <person name="Zhu X.-Q."/>
            <person name="Korhonen P.K."/>
            <person name="Cai H."/>
            <person name="Young N.D."/>
            <person name="Nejsum P."/>
            <person name="von Samson-Himmelstjerna G."/>
            <person name="Boag P.R."/>
            <person name="Tan P."/>
            <person name="Li Q."/>
            <person name="Min J."/>
            <person name="Yang Y."/>
            <person name="Wang X."/>
            <person name="Fang X."/>
            <person name="Hall R.S."/>
            <person name="Hofmann A."/>
            <person name="Sternberg P.W."/>
            <person name="Jex A.R."/>
            <person name="Gasser R.B."/>
        </authorList>
    </citation>
    <scope>NUCLEOTIDE SEQUENCE [LARGE SCALE GENOMIC DNA]</scope>
    <source>
        <strain evidence="15">PN_DK_2014</strain>
    </source>
</reference>
<dbReference type="PANTHER" id="PTHR46095:SF1">
    <property type="entry name" value="ZINC FINGER PROTEIN 593"/>
    <property type="match status" value="1"/>
</dbReference>
<name>A0A0B2VKR7_TOXCA</name>
<dbReference type="Gene3D" id="3.30.160.60">
    <property type="entry name" value="Classic Zinc Finger"/>
    <property type="match status" value="1"/>
</dbReference>
<keyword evidence="16" id="KW-1185">Reference proteome</keyword>
<evidence type="ECO:0000256" key="5">
    <source>
        <dbReference type="ARBA" id="ARBA00022723"/>
    </source>
</evidence>
<dbReference type="Proteomes" id="UP000031036">
    <property type="component" value="Unassembled WGS sequence"/>
</dbReference>
<dbReference type="PROSITE" id="PS50171">
    <property type="entry name" value="ZF_MATRIN"/>
    <property type="match status" value="1"/>
</dbReference>
<feature type="domain" description="Matrin-type" evidence="14">
    <location>
        <begin position="49"/>
        <end position="79"/>
    </location>
</feature>
<dbReference type="GO" id="GO:0005737">
    <property type="term" value="C:cytoplasm"/>
    <property type="evidence" value="ECO:0007669"/>
    <property type="project" value="UniProtKB-SubCell"/>
</dbReference>
<dbReference type="PROSITE" id="PS00028">
    <property type="entry name" value="ZINC_FINGER_C2H2_1"/>
    <property type="match status" value="1"/>
</dbReference>
<dbReference type="GO" id="GO:0008270">
    <property type="term" value="F:zinc ion binding"/>
    <property type="evidence" value="ECO:0007669"/>
    <property type="project" value="UniProtKB-KW"/>
</dbReference>
<dbReference type="OrthoDB" id="24683at2759"/>
<evidence type="ECO:0000256" key="9">
    <source>
        <dbReference type="ARBA" id="ARBA00038064"/>
    </source>
</evidence>
<dbReference type="PANTHER" id="PTHR46095">
    <property type="entry name" value="ZINC FINGER PROTEIN 593"/>
    <property type="match status" value="1"/>
</dbReference>
<proteinExistence type="inferred from homology"/>
<evidence type="ECO:0000256" key="2">
    <source>
        <dbReference type="ARBA" id="ARBA00004496"/>
    </source>
</evidence>
<keyword evidence="5" id="KW-0479">Metal-binding</keyword>
<keyword evidence="7" id="KW-0862">Zinc</keyword>
<dbReference type="STRING" id="6265.A0A0B2VKR7"/>
<dbReference type="GO" id="GO:0043021">
    <property type="term" value="F:ribonucleoprotein complex binding"/>
    <property type="evidence" value="ECO:0007669"/>
    <property type="project" value="UniProtKB-ARBA"/>
</dbReference>
<dbReference type="InterPro" id="IPR036236">
    <property type="entry name" value="Znf_C2H2_sf"/>
</dbReference>
<evidence type="ECO:0000259" key="14">
    <source>
        <dbReference type="PROSITE" id="PS50171"/>
    </source>
</evidence>
<dbReference type="FunFam" id="3.30.160.60:FF:000299">
    <property type="entry name" value="Zinc finger protein 593"/>
    <property type="match status" value="1"/>
</dbReference>
<evidence type="ECO:0000256" key="3">
    <source>
        <dbReference type="ARBA" id="ARBA00022490"/>
    </source>
</evidence>
<keyword evidence="8" id="KW-0539">Nucleus</keyword>
<keyword evidence="6" id="KW-0863">Zinc-finger</keyword>